<dbReference type="SUPFAM" id="SSF53448">
    <property type="entry name" value="Nucleotide-diphospho-sugar transferases"/>
    <property type="match status" value="1"/>
</dbReference>
<dbReference type="PANTHER" id="PTHR43685:SF10">
    <property type="entry name" value="LACTO-N-NEOTETRAOSE BIOSYNTHESIS GLYCOSYL TRANSFERASE LGTA"/>
    <property type="match status" value="1"/>
</dbReference>
<dbReference type="InterPro" id="IPR050834">
    <property type="entry name" value="Glycosyltransf_2"/>
</dbReference>
<dbReference type="Proteomes" id="UP000307999">
    <property type="component" value="Unassembled WGS sequence"/>
</dbReference>
<dbReference type="OrthoDB" id="9802649at2"/>
<dbReference type="InterPro" id="IPR001173">
    <property type="entry name" value="Glyco_trans_2-like"/>
</dbReference>
<accession>A0A4U1B4Q9</accession>
<organism evidence="2 3">
    <name type="scientific">Thalassotalea mangrovi</name>
    <dbReference type="NCBI Taxonomy" id="2572245"/>
    <lineage>
        <taxon>Bacteria</taxon>
        <taxon>Pseudomonadati</taxon>
        <taxon>Pseudomonadota</taxon>
        <taxon>Gammaproteobacteria</taxon>
        <taxon>Alteromonadales</taxon>
        <taxon>Colwelliaceae</taxon>
        <taxon>Thalassotalea</taxon>
    </lineage>
</organism>
<dbReference type="InterPro" id="IPR029044">
    <property type="entry name" value="Nucleotide-diphossugar_trans"/>
</dbReference>
<evidence type="ECO:0000313" key="2">
    <source>
        <dbReference type="EMBL" id="TKB45177.1"/>
    </source>
</evidence>
<dbReference type="Gene3D" id="3.90.550.10">
    <property type="entry name" value="Spore Coat Polysaccharide Biosynthesis Protein SpsA, Chain A"/>
    <property type="match status" value="1"/>
</dbReference>
<comment type="caution">
    <text evidence="2">The sequence shown here is derived from an EMBL/GenBank/DDBJ whole genome shotgun (WGS) entry which is preliminary data.</text>
</comment>
<dbReference type="AlphaFoldDB" id="A0A4U1B4Q9"/>
<keyword evidence="3" id="KW-1185">Reference proteome</keyword>
<sequence>MGQRSPIMAEQKQDKASQSPLISVIMPVYNAQAYVKEAVFSILEQSFTDFEVIIVDDGSTDASGRILADIARQDSRIHLYSRTNHGLISSLNFALDKARGQYLARMDADDVSTPQRLQQQLQFLQQHPDIAVLGTGYVYIDQHGHRLGKRHTCMYHDDIVASFFFGNPIAHPSVMVNRRLLRQPLNYEADYIGAEDFQLWLRLSQQVRFANLPEPLLYYRLSGQSHSDHLQQVQRDSAIRAISKFTFLKLSPDPESLAQALFNSAGAWRDYPQFLFACIKLNLFNIKASGVSAWALLKRTLIAQRSYFRRRLRASTMTEERRIE</sequence>
<name>A0A4U1B4Q9_9GAMM</name>
<evidence type="ECO:0000259" key="1">
    <source>
        <dbReference type="Pfam" id="PF00535"/>
    </source>
</evidence>
<keyword evidence="2" id="KW-0808">Transferase</keyword>
<gene>
    <name evidence="2" type="ORF">E8M12_10145</name>
</gene>
<dbReference type="GO" id="GO:0016740">
    <property type="term" value="F:transferase activity"/>
    <property type="evidence" value="ECO:0007669"/>
    <property type="project" value="UniProtKB-KW"/>
</dbReference>
<feature type="domain" description="Glycosyltransferase 2-like" evidence="1">
    <location>
        <begin position="23"/>
        <end position="176"/>
    </location>
</feature>
<dbReference type="EMBL" id="SWDB01000022">
    <property type="protein sequence ID" value="TKB45177.1"/>
    <property type="molecule type" value="Genomic_DNA"/>
</dbReference>
<evidence type="ECO:0000313" key="3">
    <source>
        <dbReference type="Proteomes" id="UP000307999"/>
    </source>
</evidence>
<reference evidence="2 3" key="1">
    <citation type="submission" date="2019-04" db="EMBL/GenBank/DDBJ databases">
        <title>Thalassotalea guangxiensis sp. nov., isolated from sediment of the coastal wetland.</title>
        <authorList>
            <person name="Zheng S."/>
            <person name="Zhang D."/>
        </authorList>
    </citation>
    <scope>NUCLEOTIDE SEQUENCE [LARGE SCALE GENOMIC DNA]</scope>
    <source>
        <strain evidence="2 3">ZS-4</strain>
    </source>
</reference>
<proteinExistence type="predicted"/>
<protein>
    <submittedName>
        <fullName evidence="2">Glycosyltransferase</fullName>
    </submittedName>
</protein>
<dbReference type="PANTHER" id="PTHR43685">
    <property type="entry name" value="GLYCOSYLTRANSFERASE"/>
    <property type="match status" value="1"/>
</dbReference>
<dbReference type="Pfam" id="PF00535">
    <property type="entry name" value="Glycos_transf_2"/>
    <property type="match status" value="1"/>
</dbReference>